<dbReference type="EC" id="1.2.1.84" evidence="1"/>
<evidence type="ECO:0000313" key="4">
    <source>
        <dbReference type="Proteomes" id="UP001396898"/>
    </source>
</evidence>
<accession>A0ABR1SQJ7</accession>
<dbReference type="InterPro" id="IPR013120">
    <property type="entry name" value="FAR_NAD-bd"/>
</dbReference>
<dbReference type="Proteomes" id="UP001396898">
    <property type="component" value="Unassembled WGS sequence"/>
</dbReference>
<organism evidence="3 4">
    <name type="scientific">Apiospora marii</name>
    <dbReference type="NCBI Taxonomy" id="335849"/>
    <lineage>
        <taxon>Eukaryota</taxon>
        <taxon>Fungi</taxon>
        <taxon>Dikarya</taxon>
        <taxon>Ascomycota</taxon>
        <taxon>Pezizomycotina</taxon>
        <taxon>Sordariomycetes</taxon>
        <taxon>Xylariomycetidae</taxon>
        <taxon>Amphisphaeriales</taxon>
        <taxon>Apiosporaceae</taxon>
        <taxon>Apiospora</taxon>
    </lineage>
</organism>
<feature type="domain" description="Thioester reductase (TE)" evidence="2">
    <location>
        <begin position="20"/>
        <end position="283"/>
    </location>
</feature>
<keyword evidence="4" id="KW-1185">Reference proteome</keyword>
<keyword evidence="1" id="KW-0444">Lipid biosynthesis</keyword>
<keyword evidence="1" id="KW-0443">Lipid metabolism</keyword>
<dbReference type="PANTHER" id="PTHR11011:SF45">
    <property type="entry name" value="FATTY ACYL-COA REDUCTASE CG8306-RELATED"/>
    <property type="match status" value="1"/>
</dbReference>
<comment type="catalytic activity">
    <reaction evidence="1">
        <text>a long-chain fatty acyl-CoA + 2 NADPH + 2 H(+) = a long-chain primary fatty alcohol + 2 NADP(+) + CoA</text>
        <dbReference type="Rhea" id="RHEA:52716"/>
        <dbReference type="ChEBI" id="CHEBI:15378"/>
        <dbReference type="ChEBI" id="CHEBI:57287"/>
        <dbReference type="ChEBI" id="CHEBI:57783"/>
        <dbReference type="ChEBI" id="CHEBI:58349"/>
        <dbReference type="ChEBI" id="CHEBI:77396"/>
        <dbReference type="ChEBI" id="CHEBI:83139"/>
        <dbReference type="EC" id="1.2.1.84"/>
    </reaction>
</comment>
<name>A0ABR1SQJ7_9PEZI</name>
<keyword evidence="1" id="KW-0521">NADP</keyword>
<dbReference type="EMBL" id="JAQQWI010000004">
    <property type="protein sequence ID" value="KAK8036608.1"/>
    <property type="molecule type" value="Genomic_DNA"/>
</dbReference>
<gene>
    <name evidence="3" type="ORF">PG991_001745</name>
</gene>
<dbReference type="Pfam" id="PF07993">
    <property type="entry name" value="NAD_binding_4"/>
    <property type="match status" value="1"/>
</dbReference>
<comment type="similarity">
    <text evidence="1">Belongs to the fatty acyl-CoA reductase family.</text>
</comment>
<dbReference type="PANTHER" id="PTHR11011">
    <property type="entry name" value="MALE STERILITY PROTEIN 2-RELATED"/>
    <property type="match status" value="1"/>
</dbReference>
<dbReference type="Gene3D" id="3.40.50.720">
    <property type="entry name" value="NAD(P)-binding Rossmann-like Domain"/>
    <property type="match status" value="1"/>
</dbReference>
<comment type="caution">
    <text evidence="3">The sequence shown here is derived from an EMBL/GenBank/DDBJ whole genome shotgun (WGS) entry which is preliminary data.</text>
</comment>
<dbReference type="InterPro" id="IPR036291">
    <property type="entry name" value="NAD(P)-bd_dom_sf"/>
</dbReference>
<evidence type="ECO:0000313" key="3">
    <source>
        <dbReference type="EMBL" id="KAK8036608.1"/>
    </source>
</evidence>
<sequence>MVTSHANSVLDFFANQTVFLTGSTGGLGGCILYKLAVNLKVAKIFVLVRHSVETAQRKWKDSLEDKEGDLWETGQVIPLVGDCTRPQLGLSAKDLALLQNVSIIINASANINIHDPLDQLVASNCMSALEVAKLGMTMPRLQRFVHVSTAYVNSFLEDGLVEEKLYPFGNPQSEFRQLPKGQPPTTATYHAWSYGYSKHLAEQLLDKWFPDLPLLLVRPSSIGPALEVPYPQYMPQAACPLSNMYARLMYPTEGINIWHIPEGAISGSNILDEIPVDVVANMMLQHIHRGTKGIVHACSRLYIPRTLDDYFADLEDHVPEEWKKKMAKNVFTTDTTQKQCKIANFYKVGTRNWVFDTSRSAGLDLTGPLGLSLQGHDRHAYVRDRLRKIMGKLPIRFRKAEGKRALSIRSRL</sequence>
<dbReference type="SUPFAM" id="SSF51735">
    <property type="entry name" value="NAD(P)-binding Rossmann-fold domains"/>
    <property type="match status" value="1"/>
</dbReference>
<evidence type="ECO:0000259" key="2">
    <source>
        <dbReference type="Pfam" id="PF07993"/>
    </source>
</evidence>
<keyword evidence="1" id="KW-0560">Oxidoreductase</keyword>
<evidence type="ECO:0000256" key="1">
    <source>
        <dbReference type="RuleBase" id="RU363097"/>
    </source>
</evidence>
<dbReference type="InterPro" id="IPR026055">
    <property type="entry name" value="FAR"/>
</dbReference>
<proteinExistence type="inferred from homology"/>
<comment type="function">
    <text evidence="1">Catalyzes the reduction of fatty acyl-CoA to fatty alcohols.</text>
</comment>
<reference evidence="3 4" key="1">
    <citation type="submission" date="2023-01" db="EMBL/GenBank/DDBJ databases">
        <title>Analysis of 21 Apiospora genomes using comparative genomics revels a genus with tremendous synthesis potential of carbohydrate active enzymes and secondary metabolites.</title>
        <authorList>
            <person name="Sorensen T."/>
        </authorList>
    </citation>
    <scope>NUCLEOTIDE SEQUENCE [LARGE SCALE GENOMIC DNA]</scope>
    <source>
        <strain evidence="3 4">CBS 20057</strain>
    </source>
</reference>
<protein>
    <recommendedName>
        <fullName evidence="1">Fatty acyl-CoA reductase</fullName>
        <ecNumber evidence="1">1.2.1.84</ecNumber>
    </recommendedName>
</protein>